<proteinExistence type="predicted"/>
<dbReference type="InParanoid" id="K1PZE6"/>
<name>K1PZE6_MAGGI</name>
<dbReference type="InterPro" id="IPR025048">
    <property type="entry name" value="DUF3987"/>
</dbReference>
<dbReference type="AlphaFoldDB" id="K1PZE6"/>
<dbReference type="HOGENOM" id="CLU_588291_0_0_1"/>
<protein>
    <submittedName>
        <fullName evidence="1">Uncharacterized protein</fullName>
    </submittedName>
</protein>
<reference evidence="1" key="1">
    <citation type="journal article" date="2012" name="Nature">
        <title>The oyster genome reveals stress adaptation and complexity of shell formation.</title>
        <authorList>
            <person name="Zhang G."/>
            <person name="Fang X."/>
            <person name="Guo X."/>
            <person name="Li L."/>
            <person name="Luo R."/>
            <person name="Xu F."/>
            <person name="Yang P."/>
            <person name="Zhang L."/>
            <person name="Wang X."/>
            <person name="Qi H."/>
            <person name="Xiong Z."/>
            <person name="Que H."/>
            <person name="Xie Y."/>
            <person name="Holland P.W."/>
            <person name="Paps J."/>
            <person name="Zhu Y."/>
            <person name="Wu F."/>
            <person name="Chen Y."/>
            <person name="Wang J."/>
            <person name="Peng C."/>
            <person name="Meng J."/>
            <person name="Yang L."/>
            <person name="Liu J."/>
            <person name="Wen B."/>
            <person name="Zhang N."/>
            <person name="Huang Z."/>
            <person name="Zhu Q."/>
            <person name="Feng Y."/>
            <person name="Mount A."/>
            <person name="Hedgecock D."/>
            <person name="Xu Z."/>
            <person name="Liu Y."/>
            <person name="Domazet-Loso T."/>
            <person name="Du Y."/>
            <person name="Sun X."/>
            <person name="Zhang S."/>
            <person name="Liu B."/>
            <person name="Cheng P."/>
            <person name="Jiang X."/>
            <person name="Li J."/>
            <person name="Fan D."/>
            <person name="Wang W."/>
            <person name="Fu W."/>
            <person name="Wang T."/>
            <person name="Wang B."/>
            <person name="Zhang J."/>
            <person name="Peng Z."/>
            <person name="Li Y."/>
            <person name="Li N."/>
            <person name="Wang J."/>
            <person name="Chen M."/>
            <person name="He Y."/>
            <person name="Tan F."/>
            <person name="Song X."/>
            <person name="Zheng Q."/>
            <person name="Huang R."/>
            <person name="Yang H."/>
            <person name="Du X."/>
            <person name="Chen L."/>
            <person name="Yang M."/>
            <person name="Gaffney P.M."/>
            <person name="Wang S."/>
            <person name="Luo L."/>
            <person name="She Z."/>
            <person name="Ming Y."/>
            <person name="Huang W."/>
            <person name="Zhang S."/>
            <person name="Huang B."/>
            <person name="Zhang Y."/>
            <person name="Qu T."/>
            <person name="Ni P."/>
            <person name="Miao G."/>
            <person name="Wang J."/>
            <person name="Wang Q."/>
            <person name="Steinberg C.E."/>
            <person name="Wang H."/>
            <person name="Li N."/>
            <person name="Qian L."/>
            <person name="Zhang G."/>
            <person name="Li Y."/>
            <person name="Yang H."/>
            <person name="Liu X."/>
            <person name="Wang J."/>
            <person name="Yin Y."/>
            <person name="Wang J."/>
        </authorList>
    </citation>
    <scope>NUCLEOTIDE SEQUENCE [LARGE SCALE GENOMIC DNA]</scope>
    <source>
        <strain evidence="1">05x7-T-G4-1.051#20</strain>
    </source>
</reference>
<gene>
    <name evidence="1" type="ORF">CGI_10003630</name>
</gene>
<accession>K1PZE6</accession>
<dbReference type="EMBL" id="JH818969">
    <property type="protein sequence ID" value="EKC24449.1"/>
    <property type="molecule type" value="Genomic_DNA"/>
</dbReference>
<evidence type="ECO:0000313" key="1">
    <source>
        <dbReference type="EMBL" id="EKC24449.1"/>
    </source>
</evidence>
<dbReference type="Pfam" id="PF13148">
    <property type="entry name" value="DUF3987"/>
    <property type="match status" value="1"/>
</dbReference>
<organism evidence="1">
    <name type="scientific">Magallana gigas</name>
    <name type="common">Pacific oyster</name>
    <name type="synonym">Crassostrea gigas</name>
    <dbReference type="NCBI Taxonomy" id="29159"/>
    <lineage>
        <taxon>Eukaryota</taxon>
        <taxon>Metazoa</taxon>
        <taxon>Spiralia</taxon>
        <taxon>Lophotrochozoa</taxon>
        <taxon>Mollusca</taxon>
        <taxon>Bivalvia</taxon>
        <taxon>Autobranchia</taxon>
        <taxon>Pteriomorphia</taxon>
        <taxon>Ostreida</taxon>
        <taxon>Ostreoidea</taxon>
        <taxon>Ostreidae</taxon>
        <taxon>Magallana</taxon>
    </lineage>
</organism>
<sequence length="465" mass="51794">MAAALPTTAACVAEPGCGKSSAFDVAMGMPLNAVSMEEGKSIHVAECSKAALLKVQRDLDGRGIICADEVSQFLTGMLRRSQTDTPGERQLLLTLWGGRGHNIAYASKAHIELQKSGLCIGGFTQPDRMMEIIEEMKGSSDGLFDRFLFWLLPGYIYNGKKMREAHNSFRTSFLLHSLNPVFLEIYRAHSTDSSIVYRFSPEAQDFFNDIEDRVRIGVAEIAEAVIVESGDEDDSDDEREPIKSPIGTKFIDQLGRLSLSLHLFSSVLEQILGRMEGQISIPVEISLDTITSAKQLLDHLMRQNDVILDSINPTNESSMFMAQDQEVLKPVVDMKTEISKRILLDAGCAYPIRQASRTRLRGETVKSSVVSDVMETLTRNGLGAEKKVKVSKTKPLSIFFKEIPSSVNKSALEELGISFEFYQHQFYLPVSVAFNIKRHVLELHPNAKEIKEHVKRNNHLPSNDS</sequence>